<protein>
    <submittedName>
        <fullName evidence="1">Uncharacterized protein</fullName>
    </submittedName>
</protein>
<reference evidence="1" key="1">
    <citation type="journal article" date="2015" name="Nature">
        <title>Complex archaea that bridge the gap between prokaryotes and eukaryotes.</title>
        <authorList>
            <person name="Spang A."/>
            <person name="Saw J.H."/>
            <person name="Jorgensen S.L."/>
            <person name="Zaremba-Niedzwiedzka K."/>
            <person name="Martijn J."/>
            <person name="Lind A.E."/>
            <person name="van Eijk R."/>
            <person name="Schleper C."/>
            <person name="Guy L."/>
            <person name="Ettema T.J."/>
        </authorList>
    </citation>
    <scope>NUCLEOTIDE SEQUENCE</scope>
</reference>
<evidence type="ECO:0000313" key="1">
    <source>
        <dbReference type="EMBL" id="KKL26858.1"/>
    </source>
</evidence>
<sequence>MDIKEINGLTEIVIHKYLTECVTCPGLNECDIIKKMMDVTMEIVMQFLMGDSDNSELMVDDLDDFELILGET</sequence>
<accession>A0A0F9ESQ0</accession>
<comment type="caution">
    <text evidence="1">The sequence shown here is derived from an EMBL/GenBank/DDBJ whole genome shotgun (WGS) entry which is preliminary data.</text>
</comment>
<dbReference type="EMBL" id="LAZR01035684">
    <property type="protein sequence ID" value="KKL26858.1"/>
    <property type="molecule type" value="Genomic_DNA"/>
</dbReference>
<proteinExistence type="predicted"/>
<name>A0A0F9ESQ0_9ZZZZ</name>
<organism evidence="1">
    <name type="scientific">marine sediment metagenome</name>
    <dbReference type="NCBI Taxonomy" id="412755"/>
    <lineage>
        <taxon>unclassified sequences</taxon>
        <taxon>metagenomes</taxon>
        <taxon>ecological metagenomes</taxon>
    </lineage>
</organism>
<gene>
    <name evidence="1" type="ORF">LCGC14_2391030</name>
</gene>
<dbReference type="AlphaFoldDB" id="A0A0F9ESQ0"/>